<evidence type="ECO:0000259" key="1">
    <source>
        <dbReference type="Pfam" id="PF13338"/>
    </source>
</evidence>
<reference evidence="4 5" key="1">
    <citation type="submission" date="2018-06" db="EMBL/GenBank/DDBJ databases">
        <authorList>
            <consortium name="Pathogen Informatics"/>
            <person name="Doyle S."/>
        </authorList>
    </citation>
    <scope>NUCLEOTIDE SEQUENCE [LARGE SCALE GENOMIC DNA]</scope>
    <source>
        <strain evidence="4 5">NCTC11819</strain>
    </source>
</reference>
<protein>
    <submittedName>
        <fullName evidence="3">Type IV toxin-antitoxin system AbiEi family antitoxin domain-containing protein</fullName>
    </submittedName>
</protein>
<evidence type="ECO:0000313" key="2">
    <source>
        <dbReference type="EMBL" id="NMW92752.1"/>
    </source>
</evidence>
<organism evidence="3 6">
    <name type="scientific">Mobiluncus mulieris</name>
    <dbReference type="NCBI Taxonomy" id="2052"/>
    <lineage>
        <taxon>Bacteria</taxon>
        <taxon>Bacillati</taxon>
        <taxon>Actinomycetota</taxon>
        <taxon>Actinomycetes</taxon>
        <taxon>Actinomycetales</taxon>
        <taxon>Actinomycetaceae</taxon>
        <taxon>Mobiluncus</taxon>
    </lineage>
</organism>
<gene>
    <name evidence="2" type="ORF">HHJ74_03385</name>
    <name evidence="3" type="ORF">HHJ77_04635</name>
    <name evidence="4" type="ORF">NCTC11819_00410</name>
</gene>
<sequence length="196" mass="22062">MIPLDLRTLLEHGGNVVTTAQANQAGISNERLRLLVKSGDLQRIAHGVYMEPHELEDRMYTWQLRRAKLIYSHDTALFLHGLTDRDPLSYTVTVPSGYNTSGLRMAGFTVFTIKPTLHEVGIGVADTVFGNPVRVYGLERTVCDIVRSRSRLDPAIISEAVKRYVSRRDKNLGLLMPLAEQFGIARLLRTYLEVLL</sequence>
<dbReference type="InterPro" id="IPR025159">
    <property type="entry name" value="AbiEi_N"/>
</dbReference>
<feature type="domain" description="AbiEi antitoxin N-terminal" evidence="1">
    <location>
        <begin position="6"/>
        <end position="51"/>
    </location>
</feature>
<evidence type="ECO:0000313" key="7">
    <source>
        <dbReference type="Proteomes" id="UP000582487"/>
    </source>
</evidence>
<dbReference type="EMBL" id="UGGQ01000006">
    <property type="protein sequence ID" value="STO15866.1"/>
    <property type="molecule type" value="Genomic_DNA"/>
</dbReference>
<evidence type="ECO:0000313" key="4">
    <source>
        <dbReference type="EMBL" id="STO15866.1"/>
    </source>
</evidence>
<evidence type="ECO:0000313" key="6">
    <source>
        <dbReference type="Proteomes" id="UP000575397"/>
    </source>
</evidence>
<comment type="caution">
    <text evidence="3">The sequence shown here is derived from an EMBL/GenBank/DDBJ whole genome shotgun (WGS) entry which is preliminary data.</text>
</comment>
<dbReference type="Proteomes" id="UP000575397">
    <property type="component" value="Unassembled WGS sequence"/>
</dbReference>
<dbReference type="OrthoDB" id="9801429at2"/>
<dbReference type="AlphaFoldDB" id="A0A2J9KPL5"/>
<dbReference type="Proteomes" id="UP000582487">
    <property type="component" value="Unassembled WGS sequence"/>
</dbReference>
<reference evidence="6 7" key="2">
    <citation type="submission" date="2020-04" db="EMBL/GenBank/DDBJ databases">
        <title>Antimicrobial susceptibility and clonality of vaginal-derived multi-drug resistant Mobiluncus isolates in China.</title>
        <authorList>
            <person name="Zhang X."/>
        </authorList>
    </citation>
    <scope>NUCLEOTIDE SEQUENCE [LARGE SCALE GENOMIC DNA]</scope>
    <source>
        <strain evidence="3 6">12</strain>
        <strain evidence="2 7">7</strain>
    </source>
</reference>
<accession>A0A2J9KPL5</accession>
<evidence type="ECO:0000313" key="3">
    <source>
        <dbReference type="EMBL" id="NMX03230.1"/>
    </source>
</evidence>
<name>A0A2J9KPL5_9ACTO</name>
<dbReference type="GeneID" id="61167330"/>
<dbReference type="RefSeq" id="WP_004013024.1">
    <property type="nucleotide sequence ID" value="NZ_CAMPUA010000010.1"/>
</dbReference>
<dbReference type="Pfam" id="PF13338">
    <property type="entry name" value="AbiEi_4"/>
    <property type="match status" value="1"/>
</dbReference>
<evidence type="ECO:0000313" key="5">
    <source>
        <dbReference type="Proteomes" id="UP000255284"/>
    </source>
</evidence>
<proteinExistence type="predicted"/>
<dbReference type="Proteomes" id="UP000255284">
    <property type="component" value="Unassembled WGS sequence"/>
</dbReference>
<dbReference type="EMBL" id="JABCUS010000008">
    <property type="protein sequence ID" value="NMX03230.1"/>
    <property type="molecule type" value="Genomic_DNA"/>
</dbReference>
<dbReference type="EMBL" id="JABCUV010000002">
    <property type="protein sequence ID" value="NMW92752.1"/>
    <property type="molecule type" value="Genomic_DNA"/>
</dbReference>